<evidence type="ECO:0008006" key="4">
    <source>
        <dbReference type="Google" id="ProtNLM"/>
    </source>
</evidence>
<keyword evidence="1" id="KW-0812">Transmembrane</keyword>
<keyword evidence="1" id="KW-1133">Transmembrane helix</keyword>
<name>S2VX43_9ACTN</name>
<comment type="caution">
    <text evidence="2">The sequence shown here is derived from an EMBL/GenBank/DDBJ whole genome shotgun (WGS) entry which is preliminary data.</text>
</comment>
<reference evidence="2 3" key="1">
    <citation type="submission" date="2013-04" db="EMBL/GenBank/DDBJ databases">
        <title>The Genome Sequence of Propionimicrobium lymphophilum ACS-093-V-SCH5.</title>
        <authorList>
            <consortium name="The Broad Institute Genomics Platform"/>
            <person name="Earl A."/>
            <person name="Ward D."/>
            <person name="Feldgarden M."/>
            <person name="Gevers D."/>
            <person name="Saerens B."/>
            <person name="Vaneechoutte M."/>
            <person name="Walker B."/>
            <person name="Young S."/>
            <person name="Zeng Q."/>
            <person name="Gargeya S."/>
            <person name="Fitzgerald M."/>
            <person name="Haas B."/>
            <person name="Abouelleil A."/>
            <person name="Allen A.W."/>
            <person name="Alvarado L."/>
            <person name="Arachchi H.M."/>
            <person name="Berlin A.M."/>
            <person name="Chapman S.B."/>
            <person name="Gainer-Dewar J."/>
            <person name="Goldberg J."/>
            <person name="Griggs A."/>
            <person name="Gujja S."/>
            <person name="Hansen M."/>
            <person name="Howarth C."/>
            <person name="Imamovic A."/>
            <person name="Ireland A."/>
            <person name="Larimer J."/>
            <person name="McCowan C."/>
            <person name="Murphy C."/>
            <person name="Pearson M."/>
            <person name="Poon T.W."/>
            <person name="Priest M."/>
            <person name="Roberts A."/>
            <person name="Saif S."/>
            <person name="Shea T."/>
            <person name="Sisk P."/>
            <person name="Sykes S."/>
            <person name="Wortman J."/>
            <person name="Nusbaum C."/>
            <person name="Birren B."/>
        </authorList>
    </citation>
    <scope>NUCLEOTIDE SEQUENCE [LARGE SCALE GENOMIC DNA]</scope>
    <source>
        <strain evidence="2 3">ACS-093-V-SCH5</strain>
    </source>
</reference>
<keyword evidence="1" id="KW-0472">Membrane</keyword>
<organism evidence="2 3">
    <name type="scientific">Propionimicrobium lymphophilum ACS-093-V-SCH5</name>
    <dbReference type="NCBI Taxonomy" id="883161"/>
    <lineage>
        <taxon>Bacteria</taxon>
        <taxon>Bacillati</taxon>
        <taxon>Actinomycetota</taxon>
        <taxon>Actinomycetes</taxon>
        <taxon>Propionibacteriales</taxon>
        <taxon>Propionibacteriaceae</taxon>
        <taxon>Propionimicrobium</taxon>
    </lineage>
</organism>
<dbReference type="Pfam" id="PF12277">
    <property type="entry name" value="DUF3618"/>
    <property type="match status" value="1"/>
</dbReference>
<evidence type="ECO:0000313" key="2">
    <source>
        <dbReference type="EMBL" id="EPD32073.1"/>
    </source>
</evidence>
<keyword evidence="3" id="KW-1185">Reference proteome</keyword>
<evidence type="ECO:0000256" key="1">
    <source>
        <dbReference type="SAM" id="Phobius"/>
    </source>
</evidence>
<dbReference type="AlphaFoldDB" id="S2VX43"/>
<protein>
    <recommendedName>
        <fullName evidence="4">DUF3618 domain-containing protein</fullName>
    </recommendedName>
</protein>
<sequence>MADDNTEQIRARIAATRANLMGGIEDLASQVNPKAVKENVKESVKQSAEDSKIAAKKTVSDAASGVKDFFVDDLGVKWNNVGTVLLSAGGLAAGLGALSAVSRLWK</sequence>
<dbReference type="Proteomes" id="UP000014417">
    <property type="component" value="Unassembled WGS sequence"/>
</dbReference>
<evidence type="ECO:0000313" key="3">
    <source>
        <dbReference type="Proteomes" id="UP000014417"/>
    </source>
</evidence>
<dbReference type="HOGENOM" id="CLU_176277_0_0_11"/>
<dbReference type="RefSeq" id="WP_016456448.1">
    <property type="nucleotide sequence ID" value="NZ_KE150269.1"/>
</dbReference>
<gene>
    <name evidence="2" type="ORF">HMPREF9306_01636</name>
</gene>
<feature type="transmembrane region" description="Helical" evidence="1">
    <location>
        <begin position="84"/>
        <end position="105"/>
    </location>
</feature>
<dbReference type="InterPro" id="IPR022062">
    <property type="entry name" value="DUF3618"/>
</dbReference>
<accession>S2VX43</accession>
<dbReference type="EMBL" id="AGZR01000009">
    <property type="protein sequence ID" value="EPD32073.1"/>
    <property type="molecule type" value="Genomic_DNA"/>
</dbReference>
<proteinExistence type="predicted"/>